<name>A0AA38P0C3_9AGAR</name>
<proteinExistence type="predicted"/>
<evidence type="ECO:0000313" key="3">
    <source>
        <dbReference type="Proteomes" id="UP001163846"/>
    </source>
</evidence>
<gene>
    <name evidence="2" type="ORF">F5878DRAFT_645504</name>
</gene>
<feature type="region of interest" description="Disordered" evidence="1">
    <location>
        <begin position="35"/>
        <end position="214"/>
    </location>
</feature>
<dbReference type="EMBL" id="MU806601">
    <property type="protein sequence ID" value="KAJ3833978.1"/>
    <property type="molecule type" value="Genomic_DNA"/>
</dbReference>
<feature type="compositionally biased region" description="Low complexity" evidence="1">
    <location>
        <begin position="39"/>
        <end position="52"/>
    </location>
</feature>
<evidence type="ECO:0000313" key="2">
    <source>
        <dbReference type="EMBL" id="KAJ3833978.1"/>
    </source>
</evidence>
<protein>
    <submittedName>
        <fullName evidence="2">Uncharacterized protein</fullName>
    </submittedName>
</protein>
<feature type="region of interest" description="Disordered" evidence="1">
    <location>
        <begin position="353"/>
        <end position="373"/>
    </location>
</feature>
<dbReference type="AlphaFoldDB" id="A0AA38P0C3"/>
<organism evidence="2 3">
    <name type="scientific">Lentinula raphanica</name>
    <dbReference type="NCBI Taxonomy" id="153919"/>
    <lineage>
        <taxon>Eukaryota</taxon>
        <taxon>Fungi</taxon>
        <taxon>Dikarya</taxon>
        <taxon>Basidiomycota</taxon>
        <taxon>Agaricomycotina</taxon>
        <taxon>Agaricomycetes</taxon>
        <taxon>Agaricomycetidae</taxon>
        <taxon>Agaricales</taxon>
        <taxon>Marasmiineae</taxon>
        <taxon>Omphalotaceae</taxon>
        <taxon>Lentinula</taxon>
    </lineage>
</organism>
<feature type="compositionally biased region" description="Low complexity" evidence="1">
    <location>
        <begin position="197"/>
        <end position="211"/>
    </location>
</feature>
<keyword evidence="3" id="KW-1185">Reference proteome</keyword>
<comment type="caution">
    <text evidence="2">The sequence shown here is derived from an EMBL/GenBank/DDBJ whole genome shotgun (WGS) entry which is preliminary data.</text>
</comment>
<feature type="compositionally biased region" description="Low complexity" evidence="1">
    <location>
        <begin position="76"/>
        <end position="107"/>
    </location>
</feature>
<accession>A0AA38P0C3</accession>
<evidence type="ECO:0000256" key="1">
    <source>
        <dbReference type="SAM" id="MobiDB-lite"/>
    </source>
</evidence>
<feature type="compositionally biased region" description="Low complexity" evidence="1">
    <location>
        <begin position="357"/>
        <end position="373"/>
    </location>
</feature>
<dbReference type="Proteomes" id="UP001163846">
    <property type="component" value="Unassembled WGS sequence"/>
</dbReference>
<sequence>MNVPTDYAQSIDYVELLHPVPHNLNSIDLEELPWLGQMGPTRTPRGSRRSSPYPSPRPHRSLTPSSSPSPKRPLYSHSSSTPLSSSSSTLSSSASFSSTSSFSSSLNDSRKSDSESDTEPEPGSSNSNIPHADIPFNHQSGVRGKAKSNFAFESDDDEDSNVIAHEEVRPTASQQNNTKPLFAYESDEEPTYDDETSSSGVVPGSKGSKSSAKLRSNRVQFVIDKSRNKPAKGKQAVWIVESDDDDDGHIPKPAGEVGRPNRGGYNLCDALGWSKDEYRIVQKFINKAVEDHLVGDQPMKQQSLMSLKKVRDMAVKKFPNLKVYTDLWVVDDFIRSHLKYRKAALRTERLEKIAAKSQQQQASQSQSSRPSRR</sequence>
<feature type="compositionally biased region" description="Acidic residues" evidence="1">
    <location>
        <begin position="185"/>
        <end position="196"/>
    </location>
</feature>
<reference evidence="2" key="1">
    <citation type="submission" date="2022-08" db="EMBL/GenBank/DDBJ databases">
        <authorList>
            <consortium name="DOE Joint Genome Institute"/>
            <person name="Min B."/>
            <person name="Riley R."/>
            <person name="Sierra-Patev S."/>
            <person name="Naranjo-Ortiz M."/>
            <person name="Looney B."/>
            <person name="Konkel Z."/>
            <person name="Slot J.C."/>
            <person name="Sakamoto Y."/>
            <person name="Steenwyk J.L."/>
            <person name="Rokas A."/>
            <person name="Carro J."/>
            <person name="Camarero S."/>
            <person name="Ferreira P."/>
            <person name="Molpeceres G."/>
            <person name="Ruiz-Duenas F.J."/>
            <person name="Serrano A."/>
            <person name="Henrissat B."/>
            <person name="Drula E."/>
            <person name="Hughes K.W."/>
            <person name="Mata J.L."/>
            <person name="Ishikawa N.K."/>
            <person name="Vargas-Isla R."/>
            <person name="Ushijima S."/>
            <person name="Smith C.A."/>
            <person name="Ahrendt S."/>
            <person name="Andreopoulos W."/>
            <person name="He G."/>
            <person name="Labutti K."/>
            <person name="Lipzen A."/>
            <person name="Ng V."/>
            <person name="Sandor L."/>
            <person name="Barry K."/>
            <person name="Martinez A.T."/>
            <person name="Xiao Y."/>
            <person name="Gibbons J.G."/>
            <person name="Terashima K."/>
            <person name="Hibbett D.S."/>
            <person name="Grigoriev I.V."/>
        </authorList>
    </citation>
    <scope>NUCLEOTIDE SEQUENCE</scope>
    <source>
        <strain evidence="2">TFB9207</strain>
    </source>
</reference>